<reference evidence="2" key="2">
    <citation type="submission" date="2020-11" db="EMBL/GenBank/DDBJ databases">
        <authorList>
            <person name="McCartney M.A."/>
            <person name="Auch B."/>
            <person name="Kono T."/>
            <person name="Mallez S."/>
            <person name="Becker A."/>
            <person name="Gohl D.M."/>
            <person name="Silverstein K.A.T."/>
            <person name="Koren S."/>
            <person name="Bechman K.B."/>
            <person name="Herman A."/>
            <person name="Abrahante J.E."/>
            <person name="Garbe J."/>
        </authorList>
    </citation>
    <scope>NUCLEOTIDE SEQUENCE</scope>
    <source>
        <strain evidence="2">Duluth1</strain>
        <tissue evidence="2">Whole animal</tissue>
    </source>
</reference>
<protein>
    <recommendedName>
        <fullName evidence="1">VWFA domain-containing protein</fullName>
    </recommendedName>
</protein>
<proteinExistence type="predicted"/>
<gene>
    <name evidence="2" type="ORF">DPMN_024341</name>
</gene>
<evidence type="ECO:0000313" key="2">
    <source>
        <dbReference type="EMBL" id="KAH3861413.1"/>
    </source>
</evidence>
<organism evidence="2 3">
    <name type="scientific">Dreissena polymorpha</name>
    <name type="common">Zebra mussel</name>
    <name type="synonym">Mytilus polymorpha</name>
    <dbReference type="NCBI Taxonomy" id="45954"/>
    <lineage>
        <taxon>Eukaryota</taxon>
        <taxon>Metazoa</taxon>
        <taxon>Spiralia</taxon>
        <taxon>Lophotrochozoa</taxon>
        <taxon>Mollusca</taxon>
        <taxon>Bivalvia</taxon>
        <taxon>Autobranchia</taxon>
        <taxon>Heteroconchia</taxon>
        <taxon>Euheterodonta</taxon>
        <taxon>Imparidentia</taxon>
        <taxon>Neoheterodontei</taxon>
        <taxon>Myida</taxon>
        <taxon>Dreissenoidea</taxon>
        <taxon>Dreissenidae</taxon>
        <taxon>Dreissena</taxon>
    </lineage>
</organism>
<accession>A0A9D4LMS4</accession>
<dbReference type="AlphaFoldDB" id="A0A9D4LMS4"/>
<dbReference type="PROSITE" id="PS50234">
    <property type="entry name" value="VWFA"/>
    <property type="match status" value="1"/>
</dbReference>
<feature type="domain" description="VWFA" evidence="1">
    <location>
        <begin position="21"/>
        <end position="51"/>
    </location>
</feature>
<name>A0A9D4LMS4_DREPO</name>
<keyword evidence="3" id="KW-1185">Reference proteome</keyword>
<dbReference type="InterPro" id="IPR002035">
    <property type="entry name" value="VWF_A"/>
</dbReference>
<dbReference type="InterPro" id="IPR036465">
    <property type="entry name" value="vWFA_dom_sf"/>
</dbReference>
<dbReference type="EMBL" id="JAIWYP010000002">
    <property type="protein sequence ID" value="KAH3861413.1"/>
    <property type="molecule type" value="Genomic_DNA"/>
</dbReference>
<comment type="caution">
    <text evidence="2">The sequence shown here is derived from an EMBL/GenBank/DDBJ whole genome shotgun (WGS) entry which is preliminary data.</text>
</comment>
<evidence type="ECO:0000259" key="1">
    <source>
        <dbReference type="PROSITE" id="PS50234"/>
    </source>
</evidence>
<sequence>MLMKLYDGHAGVAQKWRETFDIVFLIDGSERMNPLTHFSITKYLLKELIDQ</sequence>
<dbReference type="SUPFAM" id="SSF53300">
    <property type="entry name" value="vWA-like"/>
    <property type="match status" value="1"/>
</dbReference>
<evidence type="ECO:0000313" key="3">
    <source>
        <dbReference type="Proteomes" id="UP000828390"/>
    </source>
</evidence>
<reference evidence="2" key="1">
    <citation type="journal article" date="2019" name="bioRxiv">
        <title>The Genome of the Zebra Mussel, Dreissena polymorpha: A Resource for Invasive Species Research.</title>
        <authorList>
            <person name="McCartney M.A."/>
            <person name="Auch B."/>
            <person name="Kono T."/>
            <person name="Mallez S."/>
            <person name="Zhang Y."/>
            <person name="Obille A."/>
            <person name="Becker A."/>
            <person name="Abrahante J.E."/>
            <person name="Garbe J."/>
            <person name="Badalamenti J.P."/>
            <person name="Herman A."/>
            <person name="Mangelson H."/>
            <person name="Liachko I."/>
            <person name="Sullivan S."/>
            <person name="Sone E.D."/>
            <person name="Koren S."/>
            <person name="Silverstein K.A.T."/>
            <person name="Beckman K.B."/>
            <person name="Gohl D.M."/>
        </authorList>
    </citation>
    <scope>NUCLEOTIDE SEQUENCE</scope>
    <source>
        <strain evidence="2">Duluth1</strain>
        <tissue evidence="2">Whole animal</tissue>
    </source>
</reference>
<dbReference type="Proteomes" id="UP000828390">
    <property type="component" value="Unassembled WGS sequence"/>
</dbReference>